<dbReference type="EMBL" id="JACHGT010000005">
    <property type="protein sequence ID" value="MBB6034966.1"/>
    <property type="molecule type" value="Genomic_DNA"/>
</dbReference>
<evidence type="ECO:0000256" key="4">
    <source>
        <dbReference type="SAM" id="SignalP"/>
    </source>
</evidence>
<evidence type="ECO:0000259" key="6">
    <source>
        <dbReference type="Pfam" id="PF08386"/>
    </source>
</evidence>
<dbReference type="RefSeq" id="WP_184787814.1">
    <property type="nucleotide sequence ID" value="NZ_BONT01000091.1"/>
</dbReference>
<gene>
    <name evidence="7" type="ORF">HNR73_002820</name>
</gene>
<evidence type="ECO:0000256" key="1">
    <source>
        <dbReference type="ARBA" id="ARBA00010088"/>
    </source>
</evidence>
<dbReference type="SUPFAM" id="SSF53474">
    <property type="entry name" value="alpha/beta-Hydrolases"/>
    <property type="match status" value="1"/>
</dbReference>
<comment type="caution">
    <text evidence="7">The sequence shown here is derived from an EMBL/GenBank/DDBJ whole genome shotgun (WGS) entry which is preliminary data.</text>
</comment>
<accession>A0A841FFC0</accession>
<sequence length="497" mass="51641">MHWGRARRITALGIGVLVVATACATKTAELNPPGSAGGADWGRCEGVERVSGTTMECTTIEVPADWNTPDNGETMEIALLRARSDTQTDKIGSLVINPGGPGGSGVDFAAYLAETLPAEILSRFDIVGFDPRGVSRSTPVDCISDSDKDAINGFSPDPVSDTDFQALVALQQSAVGACYSAYGDGLARFASAQAAHDIDAIRTAVGDPQLTYLGFSYGTLLGALYAQQNGGNLRAAVLDGAVDPGQDDVATSEGQAAAFELAFDNFATWCENRGTSCELGADPRKYVMDLLAKADASPPVANGRQATSGWILTAVIAALYDESAWPYLSAGLSEANAGNPDLVFQIADGYVGRSATGEYDNSTDAFTAVTCSDDASVQTVEEIRGFQGQWRAKYPMFGAPLATTLLPCALWQAPRAPYPTGPATGGPTIVVVGTKGDPATPYANTAKLAAQLGTGEVLTWEGEGHTAYPKTPCIADAVNGYLIDLTVPPTGTVCPAR</sequence>
<name>A0A841FFC0_9ACTN</name>
<keyword evidence="8" id="KW-1185">Reference proteome</keyword>
<dbReference type="InterPro" id="IPR013595">
    <property type="entry name" value="Pept_S33_TAP-like_C"/>
</dbReference>
<comment type="similarity">
    <text evidence="1">Belongs to the peptidase S33 family.</text>
</comment>
<dbReference type="Pfam" id="PF08386">
    <property type="entry name" value="Abhydrolase_4"/>
    <property type="match status" value="1"/>
</dbReference>
<evidence type="ECO:0000256" key="3">
    <source>
        <dbReference type="ARBA" id="ARBA00022801"/>
    </source>
</evidence>
<evidence type="ECO:0000313" key="7">
    <source>
        <dbReference type="EMBL" id="MBB6034966.1"/>
    </source>
</evidence>
<feature type="domain" description="Peptidase S33 tripeptidyl aminopeptidase-like C-terminal" evidence="6">
    <location>
        <begin position="394"/>
        <end position="494"/>
    </location>
</feature>
<protein>
    <submittedName>
        <fullName evidence="7">Pimeloyl-ACP methyl ester carboxylesterase</fullName>
    </submittedName>
</protein>
<dbReference type="PANTHER" id="PTHR43248">
    <property type="entry name" value="2-SUCCINYL-6-HYDROXY-2,4-CYCLOHEXADIENE-1-CARBOXYLATE SYNTHASE"/>
    <property type="match status" value="1"/>
</dbReference>
<feature type="domain" description="AB hydrolase-1" evidence="5">
    <location>
        <begin position="94"/>
        <end position="293"/>
    </location>
</feature>
<keyword evidence="2 4" id="KW-0732">Signal</keyword>
<keyword evidence="3" id="KW-0378">Hydrolase</keyword>
<evidence type="ECO:0000256" key="2">
    <source>
        <dbReference type="ARBA" id="ARBA00022729"/>
    </source>
</evidence>
<dbReference type="Proteomes" id="UP000548476">
    <property type="component" value="Unassembled WGS sequence"/>
</dbReference>
<feature type="signal peptide" evidence="4">
    <location>
        <begin position="1"/>
        <end position="24"/>
    </location>
</feature>
<proteinExistence type="inferred from homology"/>
<dbReference type="InterPro" id="IPR051601">
    <property type="entry name" value="Serine_prot/Carboxylest_S33"/>
</dbReference>
<dbReference type="AlphaFoldDB" id="A0A841FFC0"/>
<evidence type="ECO:0000259" key="5">
    <source>
        <dbReference type="Pfam" id="PF00561"/>
    </source>
</evidence>
<dbReference type="PROSITE" id="PS51257">
    <property type="entry name" value="PROKAR_LIPOPROTEIN"/>
    <property type="match status" value="1"/>
</dbReference>
<organism evidence="7 8">
    <name type="scientific">Phytomonospora endophytica</name>
    <dbReference type="NCBI Taxonomy" id="714109"/>
    <lineage>
        <taxon>Bacteria</taxon>
        <taxon>Bacillati</taxon>
        <taxon>Actinomycetota</taxon>
        <taxon>Actinomycetes</taxon>
        <taxon>Micromonosporales</taxon>
        <taxon>Micromonosporaceae</taxon>
        <taxon>Phytomonospora</taxon>
    </lineage>
</organism>
<dbReference type="PANTHER" id="PTHR43248:SF29">
    <property type="entry name" value="TRIPEPTIDYL AMINOPEPTIDASE"/>
    <property type="match status" value="1"/>
</dbReference>
<dbReference type="InterPro" id="IPR029058">
    <property type="entry name" value="AB_hydrolase_fold"/>
</dbReference>
<dbReference type="Gene3D" id="3.40.50.1820">
    <property type="entry name" value="alpha/beta hydrolase"/>
    <property type="match status" value="1"/>
</dbReference>
<dbReference type="GO" id="GO:0016787">
    <property type="term" value="F:hydrolase activity"/>
    <property type="evidence" value="ECO:0007669"/>
    <property type="project" value="UniProtKB-KW"/>
</dbReference>
<feature type="chain" id="PRO_5032549210" evidence="4">
    <location>
        <begin position="25"/>
        <end position="497"/>
    </location>
</feature>
<dbReference type="InterPro" id="IPR000073">
    <property type="entry name" value="AB_hydrolase_1"/>
</dbReference>
<evidence type="ECO:0000313" key="8">
    <source>
        <dbReference type="Proteomes" id="UP000548476"/>
    </source>
</evidence>
<dbReference type="Pfam" id="PF00561">
    <property type="entry name" value="Abhydrolase_1"/>
    <property type="match status" value="1"/>
</dbReference>
<reference evidence="7 8" key="1">
    <citation type="submission" date="2020-08" db="EMBL/GenBank/DDBJ databases">
        <title>Genomic Encyclopedia of Type Strains, Phase IV (KMG-IV): sequencing the most valuable type-strain genomes for metagenomic binning, comparative biology and taxonomic classification.</title>
        <authorList>
            <person name="Goeker M."/>
        </authorList>
    </citation>
    <scope>NUCLEOTIDE SEQUENCE [LARGE SCALE GENOMIC DNA]</scope>
    <source>
        <strain evidence="7 8">YIM 65646</strain>
    </source>
</reference>